<dbReference type="OrthoDB" id="9774608at2"/>
<dbReference type="EMBL" id="PCDP01000036">
    <property type="protein sequence ID" value="PZM12984.1"/>
    <property type="molecule type" value="Genomic_DNA"/>
</dbReference>
<reference evidence="1 2" key="1">
    <citation type="journal article" date="2018" name="Sci. Rep.">
        <title>Rhizobium tumorigenes sp. nov., a novel plant tumorigenic bacterium isolated from cane gall tumors on thornless blackberry.</title>
        <authorList>
            <person name="Kuzmanovi N."/>
            <person name="Smalla K."/>
            <person name="Gronow S."/>
            <person name="PuBawska J."/>
        </authorList>
    </citation>
    <scope>NUCLEOTIDE SEQUENCE [LARGE SCALE GENOMIC DNA]</scope>
    <source>
        <strain evidence="1 2">CCBAU 85046</strain>
    </source>
</reference>
<organism evidence="1 2">
    <name type="scientific">Rhizobium tubonense</name>
    <dbReference type="NCBI Taxonomy" id="484088"/>
    <lineage>
        <taxon>Bacteria</taxon>
        <taxon>Pseudomonadati</taxon>
        <taxon>Pseudomonadota</taxon>
        <taxon>Alphaproteobacteria</taxon>
        <taxon>Hyphomicrobiales</taxon>
        <taxon>Rhizobiaceae</taxon>
        <taxon>Rhizobium/Agrobacterium group</taxon>
        <taxon>Rhizobium</taxon>
    </lineage>
</organism>
<protein>
    <submittedName>
        <fullName evidence="1">Uncharacterized protein</fullName>
    </submittedName>
</protein>
<name>A0A2W4D6M4_9HYPH</name>
<sequence>MRERARVAEFVNAWLKEKLGLRRFRVRGLQQARAEATWAIVFRRGILGQTHFR</sequence>
<evidence type="ECO:0000313" key="1">
    <source>
        <dbReference type="EMBL" id="PZM12984.1"/>
    </source>
</evidence>
<accession>A0A2W4D6M4</accession>
<keyword evidence="2" id="KW-1185">Reference proteome</keyword>
<dbReference type="AlphaFoldDB" id="A0A2W4D6M4"/>
<gene>
    <name evidence="1" type="ORF">CPY51_15780</name>
</gene>
<dbReference type="Proteomes" id="UP000248925">
    <property type="component" value="Unassembled WGS sequence"/>
</dbReference>
<proteinExistence type="predicted"/>
<evidence type="ECO:0000313" key="2">
    <source>
        <dbReference type="Proteomes" id="UP000248925"/>
    </source>
</evidence>
<comment type="caution">
    <text evidence="1">The sequence shown here is derived from an EMBL/GenBank/DDBJ whole genome shotgun (WGS) entry which is preliminary data.</text>
</comment>